<dbReference type="EMBL" id="CP043046">
    <property type="protein sequence ID" value="QEI05853.1"/>
    <property type="molecule type" value="Genomic_DNA"/>
</dbReference>
<dbReference type="Gene3D" id="3.40.640.10">
    <property type="entry name" value="Type I PLP-dependent aspartate aminotransferase-like (Major domain)"/>
    <property type="match status" value="1"/>
</dbReference>
<dbReference type="KEGG" id="pacr:FXN63_08315"/>
<accession>A0A5C0AWT5</accession>
<dbReference type="SMART" id="SM00345">
    <property type="entry name" value="HTH_GNTR"/>
    <property type="match status" value="1"/>
</dbReference>
<evidence type="ECO:0000313" key="7">
    <source>
        <dbReference type="EMBL" id="QEI05853.1"/>
    </source>
</evidence>
<dbReference type="GO" id="GO:0003677">
    <property type="term" value="F:DNA binding"/>
    <property type="evidence" value="ECO:0007669"/>
    <property type="project" value="UniProtKB-KW"/>
</dbReference>
<protein>
    <submittedName>
        <fullName evidence="7">PLP-dependent aminotransferase family protein</fullName>
    </submittedName>
</protein>
<sequence>MDTPRLYLQLAGRYRQAIESGTLLPSQRLPSVRNLMRTHDVSLSTALQACRVLEEQGWVEARPRSGYFVRRPARSTIAPVPEPESLVAINPDDFVGMHHRISSYVAKCAAHPVSINLGGAVATPDAYPMEALQRAMARVLKHQPGLLVRAVPIHGDPGFRQVLAQRALEVGLQVSPEEIVVTYGCTEALNLALRAVAQPGDTIAVESPTYFGILQAIESLGMRALEIPASPQHGMSVEALSLALHTHTDIKAVVLVPNYHNPLGSVMPDEDKARIAALCARHAVPVIEDDSYGRLHDEPNLPRALKSWDQTGNVIYCGSAHKTFAPGMRLGWLMPGRWRARVEMLKYANTRPNDSVVQIAAAEVMGSRLYDRHLQKLRASLLQWRNQVIDTIAECFPTGTRLSPPRGGLVLWVELPPGTSSDRVFELALQEGIRVAPGTLFSNSGRFSNFLRISAGQAVTPTVERAIRRLGDIVADQAAGTSSPKKPSPRNP</sequence>
<dbReference type="AlphaFoldDB" id="A0A5C0AWT5"/>
<reference evidence="7 8" key="1">
    <citation type="submission" date="2019-08" db="EMBL/GenBank/DDBJ databases">
        <title>Amphibian skin-associated Pigmentiphaga: genome sequence and occurrence across geography and hosts.</title>
        <authorList>
            <person name="Bletz M.C."/>
            <person name="Bunk B."/>
            <person name="Sproeer C."/>
            <person name="Biwer P."/>
            <person name="Reiter S."/>
            <person name="Rabemananjara F.C.E."/>
            <person name="Schulz S."/>
            <person name="Overmann J."/>
            <person name="Vences M."/>
        </authorList>
    </citation>
    <scope>NUCLEOTIDE SEQUENCE [LARGE SCALE GENOMIC DNA]</scope>
    <source>
        <strain evidence="7 8">Mada1488</strain>
    </source>
</reference>
<dbReference type="Pfam" id="PF00155">
    <property type="entry name" value="Aminotran_1_2"/>
    <property type="match status" value="1"/>
</dbReference>
<evidence type="ECO:0000256" key="5">
    <source>
        <dbReference type="ARBA" id="ARBA00023163"/>
    </source>
</evidence>
<dbReference type="RefSeq" id="WP_148814236.1">
    <property type="nucleotide sequence ID" value="NZ_CP043046.1"/>
</dbReference>
<dbReference type="InterPro" id="IPR015422">
    <property type="entry name" value="PyrdxlP-dep_Trfase_small"/>
</dbReference>
<dbReference type="GO" id="GO:0003700">
    <property type="term" value="F:DNA-binding transcription factor activity"/>
    <property type="evidence" value="ECO:0007669"/>
    <property type="project" value="InterPro"/>
</dbReference>
<dbReference type="InterPro" id="IPR036388">
    <property type="entry name" value="WH-like_DNA-bd_sf"/>
</dbReference>
<dbReference type="GO" id="GO:0030170">
    <property type="term" value="F:pyridoxal phosphate binding"/>
    <property type="evidence" value="ECO:0007669"/>
    <property type="project" value="InterPro"/>
</dbReference>
<keyword evidence="5" id="KW-0804">Transcription</keyword>
<dbReference type="InterPro" id="IPR015421">
    <property type="entry name" value="PyrdxlP-dep_Trfase_major"/>
</dbReference>
<dbReference type="PANTHER" id="PTHR46577:SF2">
    <property type="entry name" value="TRANSCRIPTIONAL REGULATORY PROTEIN"/>
    <property type="match status" value="1"/>
</dbReference>
<dbReference type="OrthoDB" id="9804020at2"/>
<proteinExistence type="inferred from homology"/>
<dbReference type="InterPro" id="IPR000524">
    <property type="entry name" value="Tscrpt_reg_HTH_GntR"/>
</dbReference>
<keyword evidence="7" id="KW-0032">Aminotransferase</keyword>
<keyword evidence="3" id="KW-0805">Transcription regulation</keyword>
<dbReference type="Pfam" id="PF00392">
    <property type="entry name" value="GntR"/>
    <property type="match status" value="1"/>
</dbReference>
<evidence type="ECO:0000256" key="1">
    <source>
        <dbReference type="ARBA" id="ARBA00005384"/>
    </source>
</evidence>
<dbReference type="InterPro" id="IPR036390">
    <property type="entry name" value="WH_DNA-bd_sf"/>
</dbReference>
<dbReference type="GO" id="GO:0008483">
    <property type="term" value="F:transaminase activity"/>
    <property type="evidence" value="ECO:0007669"/>
    <property type="project" value="UniProtKB-KW"/>
</dbReference>
<dbReference type="Proteomes" id="UP000325161">
    <property type="component" value="Chromosome"/>
</dbReference>
<organism evidence="7 8">
    <name type="scientific">Pigmentiphaga aceris</name>
    <dbReference type="NCBI Taxonomy" id="1940612"/>
    <lineage>
        <taxon>Bacteria</taxon>
        <taxon>Pseudomonadati</taxon>
        <taxon>Pseudomonadota</taxon>
        <taxon>Betaproteobacteria</taxon>
        <taxon>Burkholderiales</taxon>
        <taxon>Alcaligenaceae</taxon>
        <taxon>Pigmentiphaga</taxon>
    </lineage>
</organism>
<dbReference type="CDD" id="cd00609">
    <property type="entry name" value="AAT_like"/>
    <property type="match status" value="1"/>
</dbReference>
<dbReference type="InterPro" id="IPR004839">
    <property type="entry name" value="Aminotransferase_I/II_large"/>
</dbReference>
<evidence type="ECO:0000313" key="8">
    <source>
        <dbReference type="Proteomes" id="UP000325161"/>
    </source>
</evidence>
<keyword evidence="7" id="KW-0808">Transferase</keyword>
<comment type="similarity">
    <text evidence="1">In the C-terminal section; belongs to the class-I pyridoxal-phosphate-dependent aminotransferase family.</text>
</comment>
<dbReference type="SUPFAM" id="SSF53383">
    <property type="entry name" value="PLP-dependent transferases"/>
    <property type="match status" value="1"/>
</dbReference>
<evidence type="ECO:0000256" key="2">
    <source>
        <dbReference type="ARBA" id="ARBA00022898"/>
    </source>
</evidence>
<evidence type="ECO:0000256" key="3">
    <source>
        <dbReference type="ARBA" id="ARBA00023015"/>
    </source>
</evidence>
<keyword evidence="2" id="KW-0663">Pyridoxal phosphate</keyword>
<dbReference type="CDD" id="cd07377">
    <property type="entry name" value="WHTH_GntR"/>
    <property type="match status" value="1"/>
</dbReference>
<dbReference type="InterPro" id="IPR015424">
    <property type="entry name" value="PyrdxlP-dep_Trfase"/>
</dbReference>
<gene>
    <name evidence="7" type="ORF">FXN63_08315</name>
</gene>
<keyword evidence="8" id="KW-1185">Reference proteome</keyword>
<dbReference type="InterPro" id="IPR051446">
    <property type="entry name" value="HTH_trans_reg/aminotransferase"/>
</dbReference>
<evidence type="ECO:0000256" key="4">
    <source>
        <dbReference type="ARBA" id="ARBA00023125"/>
    </source>
</evidence>
<evidence type="ECO:0000259" key="6">
    <source>
        <dbReference type="PROSITE" id="PS50949"/>
    </source>
</evidence>
<keyword evidence="4" id="KW-0238">DNA-binding</keyword>
<dbReference type="PROSITE" id="PS50949">
    <property type="entry name" value="HTH_GNTR"/>
    <property type="match status" value="1"/>
</dbReference>
<dbReference type="PANTHER" id="PTHR46577">
    <property type="entry name" value="HTH-TYPE TRANSCRIPTIONAL REGULATORY PROTEIN GABR"/>
    <property type="match status" value="1"/>
</dbReference>
<dbReference type="Gene3D" id="1.10.10.10">
    <property type="entry name" value="Winged helix-like DNA-binding domain superfamily/Winged helix DNA-binding domain"/>
    <property type="match status" value="1"/>
</dbReference>
<dbReference type="SUPFAM" id="SSF46785">
    <property type="entry name" value="Winged helix' DNA-binding domain"/>
    <property type="match status" value="1"/>
</dbReference>
<dbReference type="Gene3D" id="3.90.1150.10">
    <property type="entry name" value="Aspartate Aminotransferase, domain 1"/>
    <property type="match status" value="1"/>
</dbReference>
<feature type="domain" description="HTH gntR-type" evidence="6">
    <location>
        <begin position="4"/>
        <end position="72"/>
    </location>
</feature>
<name>A0A5C0AWT5_9BURK</name>